<proteinExistence type="predicted"/>
<dbReference type="RefSeq" id="WP_306041182.1">
    <property type="nucleotide sequence ID" value="NZ_CP132306.1"/>
</dbReference>
<dbReference type="EMBL" id="CP132306">
    <property type="protein sequence ID" value="WLS01001.1"/>
    <property type="molecule type" value="Genomic_DNA"/>
</dbReference>
<name>A0AA50CRZ9_9HYPH</name>
<accession>A0AA50CRZ9</accession>
<geneLocation type="plasmid" evidence="1 2">
    <name>unnamed4</name>
</geneLocation>
<protein>
    <submittedName>
        <fullName evidence="1">Uncharacterized protein</fullName>
    </submittedName>
</protein>
<keyword evidence="1" id="KW-0614">Plasmid</keyword>
<reference evidence="1 2" key="1">
    <citation type="submission" date="2023-08" db="EMBL/GenBank/DDBJ databases">
        <title>Pathogen: clinical or host-associated sample.</title>
        <authorList>
            <person name="Hergert J."/>
            <person name="Casey R."/>
            <person name="Wagner J."/>
            <person name="Young E.L."/>
            <person name="Oakeson K.F."/>
        </authorList>
    </citation>
    <scope>NUCLEOTIDE SEQUENCE [LARGE SCALE GENOMIC DNA]</scope>
    <source>
        <strain evidence="1 2">1760953</strain>
        <plasmid evidence="1 2">unnamed4</plasmid>
    </source>
</reference>
<gene>
    <name evidence="1" type="ORF">Q9313_26765</name>
</gene>
<organism evidence="1 2">
    <name type="scientific">Shinella sumterensis</name>
    <dbReference type="NCBI Taxonomy" id="1967501"/>
    <lineage>
        <taxon>Bacteria</taxon>
        <taxon>Pseudomonadati</taxon>
        <taxon>Pseudomonadota</taxon>
        <taxon>Alphaproteobacteria</taxon>
        <taxon>Hyphomicrobiales</taxon>
        <taxon>Rhizobiaceae</taxon>
        <taxon>Shinella</taxon>
    </lineage>
</organism>
<dbReference type="AlphaFoldDB" id="A0AA50CRZ9"/>
<dbReference type="Proteomes" id="UP001234585">
    <property type="component" value="Plasmid unnamed4"/>
</dbReference>
<evidence type="ECO:0000313" key="2">
    <source>
        <dbReference type="Proteomes" id="UP001234585"/>
    </source>
</evidence>
<sequence length="131" mass="14675">MPDFIIETSYHLPVYRRRPYSAETMEQACIFALGDEGWGDARESVDDSGETYVSGIWQGKTVYDGPELAVPDEFREAVERKAELFEELVALLREPAQPMGISEHDFRNWLPRAVAILAKADAIGRDAATSP</sequence>
<evidence type="ECO:0000313" key="1">
    <source>
        <dbReference type="EMBL" id="WLS01001.1"/>
    </source>
</evidence>
<keyword evidence="2" id="KW-1185">Reference proteome</keyword>